<dbReference type="Pfam" id="PF13190">
    <property type="entry name" value="PDGLE"/>
    <property type="match status" value="1"/>
</dbReference>
<keyword evidence="5 6" id="KW-0472">Membrane</keyword>
<evidence type="ECO:0000256" key="1">
    <source>
        <dbReference type="ARBA" id="ARBA00004236"/>
    </source>
</evidence>
<dbReference type="GO" id="GO:0005886">
    <property type="term" value="C:plasma membrane"/>
    <property type="evidence" value="ECO:0007669"/>
    <property type="project" value="UniProtKB-SubCell"/>
</dbReference>
<keyword evidence="9" id="KW-1185">Reference proteome</keyword>
<dbReference type="InterPro" id="IPR025937">
    <property type="entry name" value="PDGLE_dom"/>
</dbReference>
<evidence type="ECO:0000256" key="5">
    <source>
        <dbReference type="ARBA" id="ARBA00023136"/>
    </source>
</evidence>
<feature type="domain" description="PDGLE" evidence="7">
    <location>
        <begin position="22"/>
        <end position="92"/>
    </location>
</feature>
<evidence type="ECO:0000256" key="3">
    <source>
        <dbReference type="ARBA" id="ARBA00022692"/>
    </source>
</evidence>
<reference evidence="8" key="2">
    <citation type="submission" date="2020-09" db="EMBL/GenBank/DDBJ databases">
        <authorList>
            <person name="Sun Q."/>
            <person name="Ohkuma M."/>
        </authorList>
    </citation>
    <scope>NUCLEOTIDE SEQUENCE</scope>
    <source>
        <strain evidence="8">JCM 17820</strain>
    </source>
</reference>
<name>A0A830GR99_9EURY</name>
<evidence type="ECO:0000313" key="8">
    <source>
        <dbReference type="EMBL" id="GGO00690.1"/>
    </source>
</evidence>
<comment type="caution">
    <text evidence="8">The sequence shown here is derived from an EMBL/GenBank/DDBJ whole genome shotgun (WGS) entry which is preliminary data.</text>
</comment>
<dbReference type="Proteomes" id="UP000605784">
    <property type="component" value="Unassembled WGS sequence"/>
</dbReference>
<keyword evidence="4 6" id="KW-1133">Transmembrane helix</keyword>
<comment type="subcellular location">
    <subcellularLocation>
        <location evidence="1">Cell membrane</location>
    </subcellularLocation>
</comment>
<feature type="transmembrane region" description="Helical" evidence="6">
    <location>
        <begin position="71"/>
        <end position="93"/>
    </location>
</feature>
<evidence type="ECO:0000259" key="7">
    <source>
        <dbReference type="Pfam" id="PF13190"/>
    </source>
</evidence>
<evidence type="ECO:0000313" key="9">
    <source>
        <dbReference type="Proteomes" id="UP000605784"/>
    </source>
</evidence>
<evidence type="ECO:0000256" key="4">
    <source>
        <dbReference type="ARBA" id="ARBA00022989"/>
    </source>
</evidence>
<dbReference type="AlphaFoldDB" id="A0A830GR99"/>
<gene>
    <name evidence="8" type="ORF">GCM10009030_33600</name>
</gene>
<dbReference type="RefSeq" id="WP_189000814.1">
    <property type="nucleotide sequence ID" value="NZ_BMOU01000006.1"/>
</dbReference>
<sequence>MREWLPKALALLLALTLLAPVFGWAAGQVGYAEPLENAAEATGATDDAESTVSAPLPDYAVPGLGSAMGTFVSAVVGTALTLLAALVLGRLLGADADAD</sequence>
<evidence type="ECO:0000256" key="6">
    <source>
        <dbReference type="SAM" id="Phobius"/>
    </source>
</evidence>
<protein>
    <recommendedName>
        <fullName evidence="7">PDGLE domain-containing protein</fullName>
    </recommendedName>
</protein>
<proteinExistence type="predicted"/>
<keyword evidence="3 6" id="KW-0812">Transmembrane</keyword>
<keyword evidence="2" id="KW-1003">Cell membrane</keyword>
<dbReference type="EMBL" id="BMOU01000006">
    <property type="protein sequence ID" value="GGO00690.1"/>
    <property type="molecule type" value="Genomic_DNA"/>
</dbReference>
<evidence type="ECO:0000256" key="2">
    <source>
        <dbReference type="ARBA" id="ARBA00022475"/>
    </source>
</evidence>
<reference evidence="8" key="1">
    <citation type="journal article" date="2014" name="Int. J. Syst. Evol. Microbiol.">
        <title>Complete genome sequence of Corynebacterium casei LMG S-19264T (=DSM 44701T), isolated from a smear-ripened cheese.</title>
        <authorList>
            <consortium name="US DOE Joint Genome Institute (JGI-PGF)"/>
            <person name="Walter F."/>
            <person name="Albersmeier A."/>
            <person name="Kalinowski J."/>
            <person name="Ruckert C."/>
        </authorList>
    </citation>
    <scope>NUCLEOTIDE SEQUENCE</scope>
    <source>
        <strain evidence="8">JCM 17820</strain>
    </source>
</reference>
<organism evidence="8 9">
    <name type="scientific">Haloarcula pellucida</name>
    <dbReference type="NCBI Taxonomy" id="1427151"/>
    <lineage>
        <taxon>Archaea</taxon>
        <taxon>Methanobacteriati</taxon>
        <taxon>Methanobacteriota</taxon>
        <taxon>Stenosarchaea group</taxon>
        <taxon>Halobacteria</taxon>
        <taxon>Halobacteriales</taxon>
        <taxon>Haloarculaceae</taxon>
        <taxon>Haloarcula</taxon>
    </lineage>
</organism>
<accession>A0A830GR99</accession>